<organism evidence="4 5">
    <name type="scientific">Apibacter muscae</name>
    <dbReference type="NCBI Taxonomy" id="2509004"/>
    <lineage>
        <taxon>Bacteria</taxon>
        <taxon>Pseudomonadati</taxon>
        <taxon>Bacteroidota</taxon>
        <taxon>Flavobacteriia</taxon>
        <taxon>Flavobacteriales</taxon>
        <taxon>Weeksellaceae</taxon>
        <taxon>Apibacter</taxon>
    </lineage>
</organism>
<comment type="caution">
    <text evidence="4">The sequence shown here is derived from an EMBL/GenBank/DDBJ whole genome shotgun (WGS) entry which is preliminary data.</text>
</comment>
<dbReference type="Pfam" id="PF18962">
    <property type="entry name" value="Por_Secre_tail"/>
    <property type="match status" value="1"/>
</dbReference>
<accession>A0A563DHI9</accession>
<evidence type="ECO:0000313" key="4">
    <source>
        <dbReference type="EMBL" id="TWP29746.1"/>
    </source>
</evidence>
<dbReference type="EMBL" id="SELH01000013">
    <property type="protein sequence ID" value="TWP29746.1"/>
    <property type="molecule type" value="Genomic_DNA"/>
</dbReference>
<feature type="domain" description="Secretion system C-terminal sorting" evidence="3">
    <location>
        <begin position="42"/>
        <end position="108"/>
    </location>
</feature>
<dbReference type="InterPro" id="IPR026444">
    <property type="entry name" value="Secre_tail"/>
</dbReference>
<evidence type="ECO:0000313" key="5">
    <source>
        <dbReference type="Proteomes" id="UP000319499"/>
    </source>
</evidence>
<dbReference type="RefSeq" id="WP_146261435.1">
    <property type="nucleotide sequence ID" value="NZ_SELG01000029.1"/>
</dbReference>
<feature type="signal peptide" evidence="2">
    <location>
        <begin position="1"/>
        <end position="22"/>
    </location>
</feature>
<feature type="chain" id="PRO_5021929522" evidence="2">
    <location>
        <begin position="23"/>
        <end position="117"/>
    </location>
</feature>
<keyword evidence="1 2" id="KW-0732">Signal</keyword>
<dbReference type="Proteomes" id="UP000319499">
    <property type="component" value="Unassembled WGS sequence"/>
</dbReference>
<evidence type="ECO:0000256" key="2">
    <source>
        <dbReference type="SAM" id="SignalP"/>
    </source>
</evidence>
<sequence>MKKNLFFTLLYSLLLISLPAQAETIENDTPVIEQQSSTKSKLYPNPARDYIQIKNSSSLPIKNISILSMVGSSMLNKDLGNQLEEQPINVSRLPSGRYFVKISYHNGSQEILNLIKI</sequence>
<protein>
    <submittedName>
        <fullName evidence="4">T9SS type A sorting domain-containing protein</fullName>
    </submittedName>
</protein>
<dbReference type="AlphaFoldDB" id="A0A563DHI9"/>
<evidence type="ECO:0000259" key="3">
    <source>
        <dbReference type="Pfam" id="PF18962"/>
    </source>
</evidence>
<name>A0A563DHI9_9FLAO</name>
<keyword evidence="5" id="KW-1185">Reference proteome</keyword>
<evidence type="ECO:0000256" key="1">
    <source>
        <dbReference type="ARBA" id="ARBA00022729"/>
    </source>
</evidence>
<dbReference type="OrthoDB" id="9813840at2"/>
<gene>
    <name evidence="4" type="ORF">ETU09_01850</name>
</gene>
<proteinExistence type="predicted"/>
<reference evidence="4 5" key="1">
    <citation type="submission" date="2019-02" db="EMBL/GenBank/DDBJ databases">
        <title>Apibacter muscae sp. nov.: a novel member of the house fly microbiota.</title>
        <authorList>
            <person name="Park R."/>
        </authorList>
    </citation>
    <scope>NUCLEOTIDE SEQUENCE [LARGE SCALE GENOMIC DNA]</scope>
    <source>
        <strain evidence="4 5">AL1</strain>
    </source>
</reference>
<dbReference type="NCBIfam" id="TIGR04183">
    <property type="entry name" value="Por_Secre_tail"/>
    <property type="match status" value="1"/>
</dbReference>